<evidence type="ECO:0000313" key="14">
    <source>
        <dbReference type="EMBL" id="GIL97007.1"/>
    </source>
</evidence>
<dbReference type="SUPFAM" id="SSF48179">
    <property type="entry name" value="6-phosphogluconate dehydrogenase C-terminal domain-like"/>
    <property type="match status" value="1"/>
</dbReference>
<evidence type="ECO:0000256" key="10">
    <source>
        <dbReference type="ARBA" id="ARBA00023002"/>
    </source>
</evidence>
<evidence type="ECO:0000256" key="2">
    <source>
        <dbReference type="ARBA" id="ARBA00005205"/>
    </source>
</evidence>
<keyword evidence="9 13" id="KW-0521">NADP</keyword>
<evidence type="ECO:0000256" key="3">
    <source>
        <dbReference type="ARBA" id="ARBA00005525"/>
    </source>
</evidence>
<keyword evidence="6" id="KW-0963">Cytoplasm</keyword>
<organism evidence="14 15">
    <name type="scientific">Volvox reticuliferus</name>
    <dbReference type="NCBI Taxonomy" id="1737510"/>
    <lineage>
        <taxon>Eukaryota</taxon>
        <taxon>Viridiplantae</taxon>
        <taxon>Chlorophyta</taxon>
        <taxon>core chlorophytes</taxon>
        <taxon>Chlorophyceae</taxon>
        <taxon>CS clade</taxon>
        <taxon>Chlamydomonadales</taxon>
        <taxon>Volvocaceae</taxon>
        <taxon>Volvox</taxon>
    </lineage>
</organism>
<comment type="catalytic activity">
    <reaction evidence="12 13">
        <text>L-proline + NADP(+) = (S)-1-pyrroline-5-carboxylate + NADPH + 2 H(+)</text>
        <dbReference type="Rhea" id="RHEA:14109"/>
        <dbReference type="ChEBI" id="CHEBI:15378"/>
        <dbReference type="ChEBI" id="CHEBI:17388"/>
        <dbReference type="ChEBI" id="CHEBI:57783"/>
        <dbReference type="ChEBI" id="CHEBI:58349"/>
        <dbReference type="ChEBI" id="CHEBI:60039"/>
        <dbReference type="EC" id="1.5.1.2"/>
    </reaction>
</comment>
<dbReference type="Gene3D" id="3.40.50.720">
    <property type="entry name" value="NAD(P)-binding Rossmann-like Domain"/>
    <property type="match status" value="1"/>
</dbReference>
<comment type="pathway">
    <text evidence="2 13">Amino-acid biosynthesis; L-proline biosynthesis; L-proline from L-glutamate 5-semialdehyde: step 1/1.</text>
</comment>
<dbReference type="FunFam" id="3.40.50.720:FF:000190">
    <property type="entry name" value="Pyrroline-5-carboxylate reductase"/>
    <property type="match status" value="1"/>
</dbReference>
<dbReference type="InterPro" id="IPR008927">
    <property type="entry name" value="6-PGluconate_DH-like_C_sf"/>
</dbReference>
<dbReference type="Pfam" id="PF14748">
    <property type="entry name" value="P5CR_dimer"/>
    <property type="match status" value="1"/>
</dbReference>
<dbReference type="PANTHER" id="PTHR11645">
    <property type="entry name" value="PYRROLINE-5-CARBOXYLATE REDUCTASE"/>
    <property type="match status" value="1"/>
</dbReference>
<evidence type="ECO:0000256" key="7">
    <source>
        <dbReference type="ARBA" id="ARBA00022605"/>
    </source>
</evidence>
<dbReference type="SUPFAM" id="SSF51735">
    <property type="entry name" value="NAD(P)-binding Rossmann-fold domains"/>
    <property type="match status" value="1"/>
</dbReference>
<dbReference type="Proteomes" id="UP000722791">
    <property type="component" value="Unassembled WGS sequence"/>
</dbReference>
<evidence type="ECO:0000256" key="6">
    <source>
        <dbReference type="ARBA" id="ARBA00022490"/>
    </source>
</evidence>
<dbReference type="HAMAP" id="MF_01925">
    <property type="entry name" value="P5C_reductase"/>
    <property type="match status" value="1"/>
</dbReference>
<dbReference type="GO" id="GO:0055129">
    <property type="term" value="P:L-proline biosynthetic process"/>
    <property type="evidence" value="ECO:0007669"/>
    <property type="project" value="UniProtKB-UniPathway"/>
</dbReference>
<dbReference type="GO" id="GO:0004735">
    <property type="term" value="F:pyrroline-5-carboxylate reductase activity"/>
    <property type="evidence" value="ECO:0007669"/>
    <property type="project" value="UniProtKB-EC"/>
</dbReference>
<gene>
    <name evidence="14" type="ORF">Vretimale_2729</name>
</gene>
<keyword evidence="7 13" id="KW-0028">Amino-acid biosynthesis</keyword>
<evidence type="ECO:0000256" key="8">
    <source>
        <dbReference type="ARBA" id="ARBA00022650"/>
    </source>
</evidence>
<dbReference type="GO" id="GO:0005737">
    <property type="term" value="C:cytoplasm"/>
    <property type="evidence" value="ECO:0007669"/>
    <property type="project" value="UniProtKB-SubCell"/>
</dbReference>
<comment type="catalytic activity">
    <reaction evidence="11">
        <text>L-proline + NAD(+) = (S)-1-pyrroline-5-carboxylate + NADH + 2 H(+)</text>
        <dbReference type="Rhea" id="RHEA:14105"/>
        <dbReference type="ChEBI" id="CHEBI:15378"/>
        <dbReference type="ChEBI" id="CHEBI:17388"/>
        <dbReference type="ChEBI" id="CHEBI:57540"/>
        <dbReference type="ChEBI" id="CHEBI:57945"/>
        <dbReference type="ChEBI" id="CHEBI:60039"/>
        <dbReference type="EC" id="1.5.1.2"/>
    </reaction>
</comment>
<dbReference type="InterPro" id="IPR000304">
    <property type="entry name" value="Pyrroline-COOH_reductase"/>
</dbReference>
<dbReference type="PROSITE" id="PS00521">
    <property type="entry name" value="P5CR"/>
    <property type="match status" value="1"/>
</dbReference>
<comment type="caution">
    <text evidence="14">The sequence shown here is derived from an EMBL/GenBank/DDBJ whole genome shotgun (WGS) entry which is preliminary data.</text>
</comment>
<keyword evidence="10 13" id="KW-0560">Oxidoreductase</keyword>
<dbReference type="EC" id="1.5.1.2" evidence="4 13"/>
<dbReference type="Pfam" id="PF03807">
    <property type="entry name" value="F420_oxidored"/>
    <property type="match status" value="1"/>
</dbReference>
<dbReference type="FunFam" id="1.10.3730.10:FF:000001">
    <property type="entry name" value="Pyrroline-5-carboxylate reductase"/>
    <property type="match status" value="1"/>
</dbReference>
<evidence type="ECO:0000256" key="5">
    <source>
        <dbReference type="ARBA" id="ARBA00021413"/>
    </source>
</evidence>
<evidence type="ECO:0000256" key="12">
    <source>
        <dbReference type="ARBA" id="ARBA00052690"/>
    </source>
</evidence>
<reference evidence="14" key="1">
    <citation type="journal article" date="2021" name="Proc. Natl. Acad. Sci. U.S.A.">
        <title>Three genomes in the algal genus Volvox reveal the fate of a haploid sex-determining region after a transition to homothallism.</title>
        <authorList>
            <person name="Yamamoto K."/>
            <person name="Hamaji T."/>
            <person name="Kawai-Toyooka H."/>
            <person name="Matsuzaki R."/>
            <person name="Takahashi F."/>
            <person name="Nishimura Y."/>
            <person name="Kawachi M."/>
            <person name="Noguchi H."/>
            <person name="Minakuchi Y."/>
            <person name="Umen J.G."/>
            <person name="Toyoda A."/>
            <person name="Nozaki H."/>
        </authorList>
    </citation>
    <scope>NUCLEOTIDE SEQUENCE</scope>
    <source>
        <strain evidence="14">NIES-3785</strain>
    </source>
</reference>
<evidence type="ECO:0000313" key="15">
    <source>
        <dbReference type="Proteomes" id="UP000722791"/>
    </source>
</evidence>
<evidence type="ECO:0000256" key="9">
    <source>
        <dbReference type="ARBA" id="ARBA00022857"/>
    </source>
</evidence>
<dbReference type="UniPathway" id="UPA00098">
    <property type="reaction ID" value="UER00361"/>
</dbReference>
<sequence>MLQIYLVLGRHGFRNSFSPLALRSSAALRGFSAAICSPPVSSVNYTAEQVKSRVHLPSVIIVPPATAVPSAMASATAVLDKRIGFLGSGQMAEALARGLVKRGLVTAERIACNDPNPVRKELFKSFGAMPYDSNVEVARNADVLFVAVKPQHVGQVLTEVRSVLTETHTVVSIAAGITVEKLVEAAGPDAHVVRVMPNTPCLVGETAAAMCLGGKATSEDEALVRTIFEAVGKIYTVDEKLLAAVTGLSGSGPAYVFMMVEALADGGVRAGLPRDIAQALAAQTVLGSAKMVLETGTHPGALKDMVTSPAGTTIAGVHELEKAGMRAAFMSAVVAATERANQLSKM</sequence>
<dbReference type="AlphaFoldDB" id="A0A8J4D724"/>
<accession>A0A8J4D724</accession>
<evidence type="ECO:0000256" key="13">
    <source>
        <dbReference type="RuleBase" id="RU003903"/>
    </source>
</evidence>
<evidence type="ECO:0000256" key="1">
    <source>
        <dbReference type="ARBA" id="ARBA00004496"/>
    </source>
</evidence>
<keyword evidence="8 13" id="KW-0641">Proline biosynthesis</keyword>
<dbReference type="EMBL" id="BNCQ01000004">
    <property type="protein sequence ID" value="GIL97007.1"/>
    <property type="molecule type" value="Genomic_DNA"/>
</dbReference>
<dbReference type="PANTHER" id="PTHR11645:SF0">
    <property type="entry name" value="PYRROLINE-5-CARBOXYLATE REDUCTASE 3"/>
    <property type="match status" value="1"/>
</dbReference>
<dbReference type="Gene3D" id="1.10.3730.10">
    <property type="entry name" value="ProC C-terminal domain-like"/>
    <property type="match status" value="1"/>
</dbReference>
<proteinExistence type="inferred from homology"/>
<comment type="similarity">
    <text evidence="3 13">Belongs to the pyrroline-5-carboxylate reductase family.</text>
</comment>
<evidence type="ECO:0000256" key="4">
    <source>
        <dbReference type="ARBA" id="ARBA00012855"/>
    </source>
</evidence>
<name>A0A8J4D724_9CHLO</name>
<evidence type="ECO:0000256" key="11">
    <source>
        <dbReference type="ARBA" id="ARBA00050547"/>
    </source>
</evidence>
<dbReference type="InterPro" id="IPR053790">
    <property type="entry name" value="P5CR-like_CS"/>
</dbReference>
<dbReference type="InterPro" id="IPR028939">
    <property type="entry name" value="P5C_Rdtase_cat_N"/>
</dbReference>
<dbReference type="InterPro" id="IPR029036">
    <property type="entry name" value="P5CR_dimer"/>
</dbReference>
<comment type="subcellular location">
    <subcellularLocation>
        <location evidence="1">Cytoplasm</location>
    </subcellularLocation>
</comment>
<protein>
    <recommendedName>
        <fullName evidence="5 13">Pyrroline-5-carboxylate reductase</fullName>
        <ecNumber evidence="4 13">1.5.1.2</ecNumber>
    </recommendedName>
</protein>
<dbReference type="NCBIfam" id="TIGR00112">
    <property type="entry name" value="proC"/>
    <property type="match status" value="1"/>
</dbReference>
<dbReference type="OrthoDB" id="10263291at2759"/>
<dbReference type="InterPro" id="IPR036291">
    <property type="entry name" value="NAD(P)-bd_dom_sf"/>
</dbReference>